<feature type="transmembrane region" description="Helical" evidence="1">
    <location>
        <begin position="206"/>
        <end position="229"/>
    </location>
</feature>
<gene>
    <name evidence="3" type="ORF">WMO24_01905</name>
</gene>
<evidence type="ECO:0000259" key="2">
    <source>
        <dbReference type="Pfam" id="PF05569"/>
    </source>
</evidence>
<dbReference type="Pfam" id="PF05569">
    <property type="entry name" value="Peptidase_M56"/>
    <property type="match status" value="1"/>
</dbReference>
<comment type="caution">
    <text evidence="3">The sequence shown here is derived from an EMBL/GenBank/DDBJ whole genome shotgun (WGS) entry which is preliminary data.</text>
</comment>
<feature type="transmembrane region" description="Helical" evidence="1">
    <location>
        <begin position="6"/>
        <end position="26"/>
    </location>
</feature>
<evidence type="ECO:0000313" key="3">
    <source>
        <dbReference type="EMBL" id="MEQ2519197.1"/>
    </source>
</evidence>
<dbReference type="InterPro" id="IPR052173">
    <property type="entry name" value="Beta-lactam_resp_regulator"/>
</dbReference>
<proteinExistence type="predicted"/>
<name>A0ABV1GBY8_9FIRM</name>
<dbReference type="RefSeq" id="WP_349214506.1">
    <property type="nucleotide sequence ID" value="NZ_JBBMFA010000041.1"/>
</dbReference>
<accession>A0ABV1GBY8</accession>
<dbReference type="EMBL" id="JBBMFA010000041">
    <property type="protein sequence ID" value="MEQ2519197.1"/>
    <property type="molecule type" value="Genomic_DNA"/>
</dbReference>
<keyword evidence="1" id="KW-0472">Membrane</keyword>
<dbReference type="PANTHER" id="PTHR34978:SF3">
    <property type="entry name" value="SLR0241 PROTEIN"/>
    <property type="match status" value="1"/>
</dbReference>
<keyword evidence="1" id="KW-0812">Transmembrane</keyword>
<sequence>MMRDLFYTSLALVPWTGGLIVGLLLLRRWAGRHISPHFFHLAFLVLALRLAFPVDVSLPAAPVQVEMPAAITVAADAETAQPVPRTAQPQQKTEQQAVSLDLSAVWGLLPYVWALGAVCTLGLRLGAYGVYTARLRSRRVPAEDSLQAMARAEAGRPVRVYRAEELFSPMAAGLVRPAVYLPGCQPDQTLPYVMAHEIRHLKRGDLWFKFLLMIACGMQWFNPLVWLMARAANRNLELACDAQVLRNRSTAYRQAYGMAILETLRRGRGARA</sequence>
<evidence type="ECO:0000256" key="1">
    <source>
        <dbReference type="SAM" id="Phobius"/>
    </source>
</evidence>
<dbReference type="InterPro" id="IPR008756">
    <property type="entry name" value="Peptidase_M56"/>
</dbReference>
<protein>
    <submittedName>
        <fullName evidence="3">M56 family metallopeptidase</fullName>
    </submittedName>
</protein>
<dbReference type="Proteomes" id="UP001477672">
    <property type="component" value="Unassembled WGS sequence"/>
</dbReference>
<feature type="transmembrane region" description="Helical" evidence="1">
    <location>
        <begin position="38"/>
        <end position="58"/>
    </location>
</feature>
<keyword evidence="4" id="KW-1185">Reference proteome</keyword>
<keyword evidence="1" id="KW-1133">Transmembrane helix</keyword>
<dbReference type="PANTHER" id="PTHR34978">
    <property type="entry name" value="POSSIBLE SENSOR-TRANSDUCER PROTEIN BLAR"/>
    <property type="match status" value="1"/>
</dbReference>
<feature type="non-terminal residue" evidence="3">
    <location>
        <position position="272"/>
    </location>
</feature>
<reference evidence="3 4" key="1">
    <citation type="submission" date="2024-03" db="EMBL/GenBank/DDBJ databases">
        <title>Human intestinal bacterial collection.</title>
        <authorList>
            <person name="Pauvert C."/>
            <person name="Hitch T.C.A."/>
            <person name="Clavel T."/>
        </authorList>
    </citation>
    <scope>NUCLEOTIDE SEQUENCE [LARGE SCALE GENOMIC DNA]</scope>
    <source>
        <strain evidence="3 4">CLA-JM-H11</strain>
    </source>
</reference>
<feature type="domain" description="Peptidase M56" evidence="2">
    <location>
        <begin position="20"/>
        <end position="265"/>
    </location>
</feature>
<evidence type="ECO:0000313" key="4">
    <source>
        <dbReference type="Proteomes" id="UP001477672"/>
    </source>
</evidence>
<feature type="transmembrane region" description="Helical" evidence="1">
    <location>
        <begin position="111"/>
        <end position="131"/>
    </location>
</feature>
<dbReference type="CDD" id="cd07341">
    <property type="entry name" value="M56_BlaR1_MecR1_like"/>
    <property type="match status" value="1"/>
</dbReference>
<organism evidence="3 4">
    <name type="scientific">Ruthenibacterium intestinale</name>
    <dbReference type="NCBI Taxonomy" id="3133163"/>
    <lineage>
        <taxon>Bacteria</taxon>
        <taxon>Bacillati</taxon>
        <taxon>Bacillota</taxon>
        <taxon>Clostridia</taxon>
        <taxon>Eubacteriales</taxon>
        <taxon>Oscillospiraceae</taxon>
        <taxon>Ruthenibacterium</taxon>
    </lineage>
</organism>